<dbReference type="GO" id="GO:0005737">
    <property type="term" value="C:cytoplasm"/>
    <property type="evidence" value="ECO:0007669"/>
    <property type="project" value="UniProtKB-SubCell"/>
</dbReference>
<dbReference type="Gene3D" id="3.40.640.10">
    <property type="entry name" value="Type I PLP-dependent aspartate aminotransferase-like (Major domain)"/>
    <property type="match status" value="1"/>
</dbReference>
<keyword evidence="7 9" id="KW-0663">Pyridoxal phosphate</keyword>
<evidence type="ECO:0000256" key="7">
    <source>
        <dbReference type="ARBA" id="ARBA00022898"/>
    </source>
</evidence>
<dbReference type="HAMAP" id="MF_00834">
    <property type="entry name" value="BioA"/>
    <property type="match status" value="1"/>
</dbReference>
<dbReference type="InterPro" id="IPR005814">
    <property type="entry name" value="Aminotrans_3"/>
</dbReference>
<keyword evidence="12" id="KW-1185">Reference proteome</keyword>
<dbReference type="GO" id="GO:0030170">
    <property type="term" value="F:pyridoxal phosphate binding"/>
    <property type="evidence" value="ECO:0007669"/>
    <property type="project" value="UniProtKB-UniRule"/>
</dbReference>
<feature type="binding site" evidence="9">
    <location>
        <position position="374"/>
    </location>
    <ligand>
        <name>substrate</name>
    </ligand>
</feature>
<feature type="region of interest" description="Disordered" evidence="10">
    <location>
        <begin position="1"/>
        <end position="61"/>
    </location>
</feature>
<comment type="catalytic activity">
    <reaction evidence="8 9">
        <text>(8S)-8-amino-7-oxononanoate + S-adenosyl-L-methionine = S-adenosyl-4-methylsulfanyl-2-oxobutanoate + (7R,8S)-7,8-diammoniononanoate</text>
        <dbReference type="Rhea" id="RHEA:16861"/>
        <dbReference type="ChEBI" id="CHEBI:16490"/>
        <dbReference type="ChEBI" id="CHEBI:59789"/>
        <dbReference type="ChEBI" id="CHEBI:149468"/>
        <dbReference type="ChEBI" id="CHEBI:149469"/>
        <dbReference type="EC" id="2.6.1.62"/>
    </reaction>
</comment>
<keyword evidence="5 9" id="KW-0949">S-adenosyl-L-methionine</keyword>
<feature type="binding site" evidence="9">
    <location>
        <begin position="375"/>
        <end position="376"/>
    </location>
    <ligand>
        <name>pyridoxal 5'-phosphate</name>
        <dbReference type="ChEBI" id="CHEBI:597326"/>
    </ligand>
</feature>
<evidence type="ECO:0000256" key="4">
    <source>
        <dbReference type="ARBA" id="ARBA00022679"/>
    </source>
</evidence>
<comment type="similarity">
    <text evidence="9">Belongs to the class-III pyridoxal-phosphate-dependent aminotransferase family. BioA subfamily.</text>
</comment>
<dbReference type="InterPro" id="IPR015421">
    <property type="entry name" value="PyrdxlP-dep_Trfase_major"/>
</dbReference>
<dbReference type="PANTHER" id="PTHR42684">
    <property type="entry name" value="ADENOSYLMETHIONINE-8-AMINO-7-OXONONANOATE AMINOTRANSFERASE"/>
    <property type="match status" value="1"/>
</dbReference>
<dbReference type="NCBIfam" id="TIGR00508">
    <property type="entry name" value="bioA"/>
    <property type="match status" value="1"/>
</dbReference>
<dbReference type="Proteomes" id="UP000324324">
    <property type="component" value="Unassembled WGS sequence"/>
</dbReference>
<keyword evidence="3 9" id="KW-0032">Aminotransferase</keyword>
<sequence>MRSPNPAAFPAPPGPTRNGTRAAGQPWRTPLHTQSLQTAPTDPPAAPARQDGNGLAARSQRAVWHPCTRLRPGGDRPPLAVVRGEGPWLYDDEGRRLFDATSSWWVNLFGHANPAINAALKDQLDTLEHVMLAGCTHGPAVELAERLSALTGGALGHAFYASDGASAVEIALKMSFHYWRNSGLPGKREFVCLRHGYHGETVGALAVTDVAVFRDAYDPLLMRAHVAMSPDARQAASGESPREVAQRALDELEALLQQRAASIAALIVEPLVQCAAGMAMHDPAYLDGVRALCDRYRVHLVADEIAVGCGRTGTFFAWEQSRGEAPLGAQQWPDFLCLSKGISGGYLPLSLVLTRSAIQQAFVADELSRSFLHSHSYTGNPLACRAALATLDLFAQHDVLAMNRQRAQWLAQGLAGLAADARLCHVRQRGLIWAADLREPFATETFAADFHRAALERGVLIRPIGNTLYVMPPYVFDAPLASWLGERLLAALDSVVAPAGSAREARHAA</sequence>
<evidence type="ECO:0000313" key="12">
    <source>
        <dbReference type="Proteomes" id="UP000324324"/>
    </source>
</evidence>
<dbReference type="GO" id="GO:0004015">
    <property type="term" value="F:adenosylmethionine-8-amino-7-oxononanoate transaminase activity"/>
    <property type="evidence" value="ECO:0007669"/>
    <property type="project" value="UniProtKB-UniRule"/>
</dbReference>
<feature type="binding site" evidence="9">
    <location>
        <position position="462"/>
    </location>
    <ligand>
        <name>substrate</name>
    </ligand>
</feature>
<dbReference type="PANTHER" id="PTHR42684:SF17">
    <property type="entry name" value="ADENOSYLMETHIONINE-8-AMINO-7-OXONONANOATE AMINOTRANSFERASE"/>
    <property type="match status" value="1"/>
</dbReference>
<evidence type="ECO:0000256" key="3">
    <source>
        <dbReference type="ARBA" id="ARBA00022576"/>
    </source>
</evidence>
<accession>A0A5M8B1T4</accession>
<protein>
    <recommendedName>
        <fullName evidence="9">Adenosylmethionine-8-amino-7-oxononanoate aminotransferase</fullName>
        <ecNumber evidence="9">2.6.1.62</ecNumber>
    </recommendedName>
    <alternativeName>
        <fullName evidence="9">7,8-diamino-pelargonic acid aminotransferase</fullName>
        <shortName evidence="9">DAPA AT</shortName>
        <shortName evidence="9">DAPA aminotransferase</shortName>
    </alternativeName>
    <alternativeName>
        <fullName evidence="9">7,8-diaminononanoate synthase</fullName>
        <shortName evidence="9">DANS</shortName>
    </alternativeName>
    <alternativeName>
        <fullName evidence="9">Diaminopelargonic acid synthase</fullName>
    </alternativeName>
</protein>
<keyword evidence="9" id="KW-0963">Cytoplasm</keyword>
<dbReference type="CDD" id="cd00610">
    <property type="entry name" value="OAT_like"/>
    <property type="match status" value="1"/>
</dbReference>
<evidence type="ECO:0000256" key="6">
    <source>
        <dbReference type="ARBA" id="ARBA00022756"/>
    </source>
</evidence>
<name>A0A5M8B1T4_9BURK</name>
<comment type="caution">
    <text evidence="11">The sequence shown here is derived from an EMBL/GenBank/DDBJ whole genome shotgun (WGS) entry which is preliminary data.</text>
</comment>
<reference evidence="11 12" key="1">
    <citation type="submission" date="2019-09" db="EMBL/GenBank/DDBJ databases">
        <title>Isolation of a novel species in the genus Cupriavidus from patients with sepsis using whole genome sequencing.</title>
        <authorList>
            <person name="Kweon O.J."/>
            <person name="Lee M.-K."/>
        </authorList>
    </citation>
    <scope>NUCLEOTIDE SEQUENCE [LARGE SCALE GENOMIC DNA]</scope>
    <source>
        <strain evidence="11 12">MKL-01</strain>
    </source>
</reference>
<organism evidence="11 12">
    <name type="scientific">Cupriavidus cauae</name>
    <dbReference type="NCBI Taxonomy" id="2608999"/>
    <lineage>
        <taxon>Bacteria</taxon>
        <taxon>Pseudomonadati</taxon>
        <taxon>Pseudomonadota</taxon>
        <taxon>Betaproteobacteria</taxon>
        <taxon>Burkholderiales</taxon>
        <taxon>Burkholderiaceae</taxon>
        <taxon>Cupriavidus</taxon>
    </lineage>
</organism>
<feature type="binding site" evidence="9">
    <location>
        <position position="340"/>
    </location>
    <ligand>
        <name>substrate</name>
    </ligand>
</feature>
<dbReference type="AlphaFoldDB" id="A0A5M8B1T4"/>
<dbReference type="InterPro" id="IPR005815">
    <property type="entry name" value="BioA"/>
</dbReference>
<evidence type="ECO:0000256" key="2">
    <source>
        <dbReference type="ARBA" id="ARBA00005063"/>
    </source>
</evidence>
<feature type="binding site" evidence="9">
    <location>
        <begin position="164"/>
        <end position="165"/>
    </location>
    <ligand>
        <name>pyridoxal 5'-phosphate</name>
        <dbReference type="ChEBI" id="CHEBI:597326"/>
    </ligand>
</feature>
<comment type="subcellular location">
    <subcellularLocation>
        <location evidence="9">Cytoplasm</location>
    </subcellularLocation>
</comment>
<dbReference type="SUPFAM" id="SSF53383">
    <property type="entry name" value="PLP-dependent transferases"/>
    <property type="match status" value="1"/>
</dbReference>
<evidence type="ECO:0000313" key="11">
    <source>
        <dbReference type="EMBL" id="KAA6127004.1"/>
    </source>
</evidence>
<comment type="function">
    <text evidence="9">Catalyzes the transfer of the alpha-amino group from S-adenosyl-L-methionine (SAM) to 7-keto-8-aminopelargonic acid (KAPA) to form 7,8-diaminopelargonic acid (DAPA). It is the only aminotransferase known to utilize SAM as an amino donor.</text>
</comment>
<dbReference type="EC" id="2.6.1.62" evidence="9"/>
<keyword evidence="4 9" id="KW-0808">Transferase</keyword>
<dbReference type="UniPathway" id="UPA00078">
    <property type="reaction ID" value="UER00160"/>
</dbReference>
<feature type="site" description="Participates in the substrate recognition with KAPA and in a stacking interaction with the adenine ring of SAM" evidence="9">
    <location>
        <position position="67"/>
    </location>
</feature>
<feature type="binding site" evidence="9">
    <location>
        <position position="303"/>
    </location>
    <ligand>
        <name>pyridoxal 5'-phosphate</name>
        <dbReference type="ChEBI" id="CHEBI:597326"/>
    </ligand>
</feature>
<feature type="binding site" evidence="9">
    <location>
        <position position="104"/>
    </location>
    <ligand>
        <name>substrate</name>
    </ligand>
</feature>
<evidence type="ECO:0000256" key="9">
    <source>
        <dbReference type="HAMAP-Rule" id="MF_00834"/>
    </source>
</evidence>
<feature type="modified residue" description="N6-(pyridoxal phosphate)lysine" evidence="9">
    <location>
        <position position="340"/>
    </location>
</feature>
<evidence type="ECO:0000256" key="8">
    <source>
        <dbReference type="ARBA" id="ARBA00048449"/>
    </source>
</evidence>
<dbReference type="GO" id="GO:0009102">
    <property type="term" value="P:biotin biosynthetic process"/>
    <property type="evidence" value="ECO:0007669"/>
    <property type="project" value="UniProtKB-UniRule"/>
</dbReference>
<evidence type="ECO:0000256" key="10">
    <source>
        <dbReference type="SAM" id="MobiDB-lite"/>
    </source>
</evidence>
<dbReference type="InterPro" id="IPR015424">
    <property type="entry name" value="PyrdxlP-dep_Trfase"/>
</dbReference>
<evidence type="ECO:0000256" key="1">
    <source>
        <dbReference type="ARBA" id="ARBA00001933"/>
    </source>
</evidence>
<keyword evidence="6 9" id="KW-0093">Biotin biosynthesis</keyword>
<dbReference type="Pfam" id="PF00202">
    <property type="entry name" value="Aminotran_3"/>
    <property type="match status" value="1"/>
</dbReference>
<feature type="binding site" evidence="9">
    <location>
        <position position="197"/>
    </location>
    <ligand>
        <name>substrate</name>
    </ligand>
</feature>
<comment type="subunit">
    <text evidence="9">Homodimer.</text>
</comment>
<dbReference type="InterPro" id="IPR015422">
    <property type="entry name" value="PyrdxlP-dep_Trfase_small"/>
</dbReference>
<proteinExistence type="inferred from homology"/>
<dbReference type="EMBL" id="VWRN01000025">
    <property type="protein sequence ID" value="KAA6127004.1"/>
    <property type="molecule type" value="Genomic_DNA"/>
</dbReference>
<gene>
    <name evidence="9" type="primary">bioA</name>
    <name evidence="11" type="ORF">F1599_08245</name>
</gene>
<comment type="cofactor">
    <cofactor evidence="1 9">
        <name>pyridoxal 5'-phosphate</name>
        <dbReference type="ChEBI" id="CHEBI:597326"/>
    </cofactor>
</comment>
<evidence type="ECO:0000256" key="5">
    <source>
        <dbReference type="ARBA" id="ARBA00022691"/>
    </source>
</evidence>
<dbReference type="Gene3D" id="3.90.1150.10">
    <property type="entry name" value="Aspartate Aminotransferase, domain 1"/>
    <property type="match status" value="1"/>
</dbReference>
<comment type="pathway">
    <text evidence="2 9">Cofactor biosynthesis; biotin biosynthesis; 7,8-diaminononanoate from 8-amino-7-oxononanoate (SAM route): step 1/1.</text>
</comment>